<protein>
    <submittedName>
        <fullName evidence="8">M20/M25/M40 family metallo-hydrolase</fullName>
    </submittedName>
</protein>
<dbReference type="Pfam" id="PF04389">
    <property type="entry name" value="Peptidase_M28"/>
    <property type="match status" value="1"/>
</dbReference>
<reference evidence="8 9" key="1">
    <citation type="submission" date="2020-03" db="EMBL/GenBank/DDBJ databases">
        <title>Two novel Motilibacter sp.</title>
        <authorList>
            <person name="Liu S."/>
        </authorList>
    </citation>
    <scope>NUCLEOTIDE SEQUENCE [LARGE SCALE GENOMIC DNA]</scope>
    <source>
        <strain evidence="8 9">E257</strain>
    </source>
</reference>
<evidence type="ECO:0000313" key="8">
    <source>
        <dbReference type="EMBL" id="NHC16399.1"/>
    </source>
</evidence>
<dbReference type="PANTHER" id="PTHR12147:SF26">
    <property type="entry name" value="PEPTIDASE M28 DOMAIN-CONTAINING PROTEIN"/>
    <property type="match status" value="1"/>
</dbReference>
<dbReference type="InterPro" id="IPR045175">
    <property type="entry name" value="M28_fam"/>
</dbReference>
<keyword evidence="4" id="KW-0326">Glycosidase</keyword>
<dbReference type="EMBL" id="JAANNP010000156">
    <property type="protein sequence ID" value="NHC16399.1"/>
    <property type="molecule type" value="Genomic_DNA"/>
</dbReference>
<evidence type="ECO:0000256" key="6">
    <source>
        <dbReference type="SAM" id="MobiDB-lite"/>
    </source>
</evidence>
<keyword evidence="5" id="KW-0119">Carbohydrate metabolism</keyword>
<evidence type="ECO:0000256" key="4">
    <source>
        <dbReference type="ARBA" id="ARBA00023295"/>
    </source>
</evidence>
<evidence type="ECO:0000256" key="2">
    <source>
        <dbReference type="ARBA" id="ARBA00022525"/>
    </source>
</evidence>
<dbReference type="CDD" id="cd00063">
    <property type="entry name" value="FN3"/>
    <property type="match status" value="1"/>
</dbReference>
<evidence type="ECO:0000256" key="3">
    <source>
        <dbReference type="ARBA" id="ARBA00023049"/>
    </source>
</evidence>
<dbReference type="PROSITE" id="PS50853">
    <property type="entry name" value="FN3"/>
    <property type="match status" value="1"/>
</dbReference>
<dbReference type="SUPFAM" id="SSF49265">
    <property type="entry name" value="Fibronectin type III"/>
    <property type="match status" value="1"/>
</dbReference>
<keyword evidence="9" id="KW-1185">Reference proteome</keyword>
<feature type="compositionally biased region" description="Low complexity" evidence="6">
    <location>
        <begin position="287"/>
        <end position="296"/>
    </location>
</feature>
<evidence type="ECO:0000256" key="1">
    <source>
        <dbReference type="ARBA" id="ARBA00004613"/>
    </source>
</evidence>
<dbReference type="InterPro" id="IPR003961">
    <property type="entry name" value="FN3_dom"/>
</dbReference>
<keyword evidence="3" id="KW-0378">Hydrolase</keyword>
<evidence type="ECO:0000313" key="9">
    <source>
        <dbReference type="Proteomes" id="UP000800981"/>
    </source>
</evidence>
<dbReference type="InterPro" id="IPR036116">
    <property type="entry name" value="FN3_sf"/>
</dbReference>
<keyword evidence="5" id="KW-0624">Polysaccharide degradation</keyword>
<proteinExistence type="predicted"/>
<gene>
    <name evidence="8" type="ORF">G9H71_21670</name>
</gene>
<evidence type="ECO:0000259" key="7">
    <source>
        <dbReference type="PROSITE" id="PS50853"/>
    </source>
</evidence>
<keyword evidence="3" id="KW-0645">Protease</keyword>
<dbReference type="PANTHER" id="PTHR12147">
    <property type="entry name" value="METALLOPEPTIDASE M28 FAMILY MEMBER"/>
    <property type="match status" value="1"/>
</dbReference>
<comment type="subcellular location">
    <subcellularLocation>
        <location evidence="1">Secreted</location>
    </subcellularLocation>
</comment>
<name>A0ABX0GZL9_9ACTN</name>
<organism evidence="8 9">
    <name type="scientific">Motilibacter deserti</name>
    <dbReference type="NCBI Taxonomy" id="2714956"/>
    <lineage>
        <taxon>Bacteria</taxon>
        <taxon>Bacillati</taxon>
        <taxon>Actinomycetota</taxon>
        <taxon>Actinomycetes</taxon>
        <taxon>Motilibacterales</taxon>
        <taxon>Motilibacteraceae</taxon>
        <taxon>Motilibacter</taxon>
    </lineage>
</organism>
<dbReference type="RefSeq" id="WP_166284842.1">
    <property type="nucleotide sequence ID" value="NZ_JAANNP010000156.1"/>
</dbReference>
<accession>A0ABX0GZL9</accession>
<dbReference type="InterPro" id="IPR006311">
    <property type="entry name" value="TAT_signal"/>
</dbReference>
<feature type="region of interest" description="Disordered" evidence="6">
    <location>
        <begin position="286"/>
        <end position="305"/>
    </location>
</feature>
<dbReference type="Gene3D" id="3.40.630.10">
    <property type="entry name" value="Zn peptidases"/>
    <property type="match status" value="1"/>
</dbReference>
<feature type="domain" description="Fibronectin type-III" evidence="7">
    <location>
        <begin position="407"/>
        <end position="491"/>
    </location>
</feature>
<dbReference type="InterPro" id="IPR007484">
    <property type="entry name" value="Peptidase_M28"/>
</dbReference>
<keyword evidence="2" id="KW-0964">Secreted</keyword>
<evidence type="ECO:0000256" key="5">
    <source>
        <dbReference type="ARBA" id="ARBA00023326"/>
    </source>
</evidence>
<sequence length="491" mass="53176">MQPGATGAGGEPPASRRAFLTRSAVVAAGLVGSQLPAQAAHAADEPDPELPWSATVDWPDGPGKKIRAQKPDNDLRAMLAEIDPARIEAIVRKLVSFGTRHTLSVQDDPVRGIGAARDWIFAELSRYAAASGGRMTVQVQSYLQQPASRVPVPTVISNVIATMQGSRQPQRVYVVSGHYDSRVTNVLDATSDSPGANDDASGVAAVMEMARIIATKDPDATILFAAVAGEEQNLYGSTYMATQLKAAGVDVQAMLNNDIIGSSTGDDGKRERYTVRCFVQGIPPSESASRAATRRSIGGENDSPARQLGRFISEVAQNKSTGMSVRMIYRLDRYLRGGDHTPFLEQGYPAVRFTEPNEDFAHQHQDLRTENGVVYGDLPEFCDWDYIARVARVNLATLWSLSQAPGMPVNVRILTSNLSNDTILTWTLDGSGVTEGYEIVWRPTNEPLWTHAIEVGMVNRVTVDLSKDNVVFGVRAIGRKGLRSPAVFPFP</sequence>
<comment type="caution">
    <text evidence="8">The sequence shown here is derived from an EMBL/GenBank/DDBJ whole genome shotgun (WGS) entry which is preliminary data.</text>
</comment>
<dbReference type="SUPFAM" id="SSF53187">
    <property type="entry name" value="Zn-dependent exopeptidases"/>
    <property type="match status" value="1"/>
</dbReference>
<keyword evidence="3" id="KW-0482">Metalloprotease</keyword>
<dbReference type="Proteomes" id="UP000800981">
    <property type="component" value="Unassembled WGS sequence"/>
</dbReference>
<dbReference type="PROSITE" id="PS51318">
    <property type="entry name" value="TAT"/>
    <property type="match status" value="1"/>
</dbReference>